<dbReference type="SFLD" id="SFLDS00003">
    <property type="entry name" value="Haloacid_Dehalogenase"/>
    <property type="match status" value="1"/>
</dbReference>
<dbReference type="AlphaFoldDB" id="A9KS99"/>
<evidence type="ECO:0000313" key="1">
    <source>
        <dbReference type="EMBL" id="ABX42131.1"/>
    </source>
</evidence>
<protein>
    <submittedName>
        <fullName evidence="1">Haloacid dehalogenase domain protein hydrolase</fullName>
    </submittedName>
</protein>
<dbReference type="NCBIfam" id="TIGR01549">
    <property type="entry name" value="HAD-SF-IA-v1"/>
    <property type="match status" value="1"/>
</dbReference>
<proteinExistence type="predicted"/>
<dbReference type="NCBIfam" id="TIGR02254">
    <property type="entry name" value="YjjG_YfnB"/>
    <property type="match status" value="1"/>
</dbReference>
<dbReference type="SFLD" id="SFLDG01129">
    <property type="entry name" value="C1.5:_HAD__Beta-PGM__Phosphata"/>
    <property type="match status" value="1"/>
</dbReference>
<evidence type="ECO:0000313" key="2">
    <source>
        <dbReference type="Proteomes" id="UP000000370"/>
    </source>
</evidence>
<keyword evidence="2" id="KW-1185">Reference proteome</keyword>
<dbReference type="InterPro" id="IPR052550">
    <property type="entry name" value="Pyrimidine_5'-ntase_YjjG"/>
</dbReference>
<dbReference type="Proteomes" id="UP000000370">
    <property type="component" value="Chromosome"/>
</dbReference>
<dbReference type="EMBL" id="CP000885">
    <property type="protein sequence ID" value="ABX42131.1"/>
    <property type="molecule type" value="Genomic_DNA"/>
</dbReference>
<keyword evidence="1" id="KW-0378">Hydrolase</keyword>
<accession>A9KS99</accession>
<dbReference type="Gene3D" id="3.40.50.1000">
    <property type="entry name" value="HAD superfamily/HAD-like"/>
    <property type="match status" value="1"/>
</dbReference>
<dbReference type="STRING" id="357809.Cphy_1759"/>
<dbReference type="KEGG" id="cpy:Cphy_1759"/>
<sequence>MYNIILMDLDNTILDFDAAERDSFRKIIEATGLEYKDELLQEYKKINQSLWKSLEQGKISKEIVLNTRFSEFFKLYGMNVDGRKMEKLYRFHLDNSSALIPNAKFTLTELKKKGKRIYSASNGVYSTQIKRLTNAGIIDLFDGHFISEKIEHEKPSPYFFDFCFKNIGEVNNTSIIMVGDSPTSDVQGAINAGIDSCYYQHDKNVTCTYAKYTIRNISELLDIAS</sequence>
<dbReference type="RefSeq" id="WP_012199785.1">
    <property type="nucleotide sequence ID" value="NC_010001.1"/>
</dbReference>
<dbReference type="PANTHER" id="PTHR47478">
    <property type="match status" value="1"/>
</dbReference>
<dbReference type="InterPro" id="IPR023214">
    <property type="entry name" value="HAD_sf"/>
</dbReference>
<dbReference type="InterPro" id="IPR036412">
    <property type="entry name" value="HAD-like_sf"/>
</dbReference>
<dbReference type="PANTHER" id="PTHR47478:SF1">
    <property type="entry name" value="PYRIMIDINE 5'-NUCLEOTIDASE YJJG"/>
    <property type="match status" value="1"/>
</dbReference>
<dbReference type="HOGENOM" id="CLU_045011_8_1_9"/>
<dbReference type="OrthoDB" id="9802350at2"/>
<dbReference type="Gene3D" id="1.10.150.240">
    <property type="entry name" value="Putative phosphatase, domain 2"/>
    <property type="match status" value="1"/>
</dbReference>
<reference evidence="2" key="1">
    <citation type="submission" date="2007-11" db="EMBL/GenBank/DDBJ databases">
        <title>Complete genome sequence of Clostridium phytofermentans ISDg.</title>
        <authorList>
            <person name="Leschine S.B."/>
            <person name="Warnick T.A."/>
            <person name="Blanchard J.L."/>
            <person name="Schnell D.J."/>
            <person name="Petit E.L."/>
            <person name="LaTouf W.G."/>
            <person name="Copeland A."/>
            <person name="Lucas S."/>
            <person name="Lapidus A."/>
            <person name="Barry K."/>
            <person name="Glavina del Rio T."/>
            <person name="Dalin E."/>
            <person name="Tice H."/>
            <person name="Pitluck S."/>
            <person name="Kiss H."/>
            <person name="Brettin T."/>
            <person name="Bruce D."/>
            <person name="Detter J.C."/>
            <person name="Han C."/>
            <person name="Kuske C."/>
            <person name="Schmutz J."/>
            <person name="Larimer F."/>
            <person name="Land M."/>
            <person name="Hauser L."/>
            <person name="Kyrpides N."/>
            <person name="Kim E.A."/>
            <person name="Richardson P."/>
        </authorList>
    </citation>
    <scope>NUCLEOTIDE SEQUENCE [LARGE SCALE GENOMIC DNA]</scope>
    <source>
        <strain evidence="2">ATCC 700394 / DSM 18823 / ISDg</strain>
    </source>
</reference>
<dbReference type="InterPro" id="IPR023198">
    <property type="entry name" value="PGP-like_dom2"/>
</dbReference>
<dbReference type="InterPro" id="IPR006439">
    <property type="entry name" value="HAD-SF_hydro_IA"/>
</dbReference>
<dbReference type="GO" id="GO:0008253">
    <property type="term" value="F:5'-nucleotidase activity"/>
    <property type="evidence" value="ECO:0007669"/>
    <property type="project" value="InterPro"/>
</dbReference>
<dbReference type="SUPFAM" id="SSF56784">
    <property type="entry name" value="HAD-like"/>
    <property type="match status" value="1"/>
</dbReference>
<dbReference type="Pfam" id="PF13419">
    <property type="entry name" value="HAD_2"/>
    <property type="match status" value="1"/>
</dbReference>
<dbReference type="InterPro" id="IPR011951">
    <property type="entry name" value="HAD-SF_hydro_IA_YjjG/PynA"/>
</dbReference>
<gene>
    <name evidence="1" type="ordered locus">Cphy_1759</name>
</gene>
<dbReference type="InterPro" id="IPR041492">
    <property type="entry name" value="HAD_2"/>
</dbReference>
<organism evidence="1 2">
    <name type="scientific">Lachnoclostridium phytofermentans (strain ATCC 700394 / DSM 18823 / ISDg)</name>
    <name type="common">Clostridium phytofermentans</name>
    <dbReference type="NCBI Taxonomy" id="357809"/>
    <lineage>
        <taxon>Bacteria</taxon>
        <taxon>Bacillati</taxon>
        <taxon>Bacillota</taxon>
        <taxon>Clostridia</taxon>
        <taxon>Lachnospirales</taxon>
        <taxon>Lachnospiraceae</taxon>
    </lineage>
</organism>
<dbReference type="eggNOG" id="COG1011">
    <property type="taxonomic scope" value="Bacteria"/>
</dbReference>
<name>A9KS99_LACP7</name>